<gene>
    <name evidence="1" type="ORF">DW068_05985</name>
</gene>
<evidence type="ECO:0000313" key="1">
    <source>
        <dbReference type="EMBL" id="RHK39922.1"/>
    </source>
</evidence>
<accession>A0A415G8C3</accession>
<evidence type="ECO:0000313" key="2">
    <source>
        <dbReference type="Proteomes" id="UP000283497"/>
    </source>
</evidence>
<dbReference type="Proteomes" id="UP000283497">
    <property type="component" value="Unassembled WGS sequence"/>
</dbReference>
<comment type="caution">
    <text evidence="1">The sequence shown here is derived from an EMBL/GenBank/DDBJ whole genome shotgun (WGS) entry which is preliminary data.</text>
</comment>
<sequence>MWGEPEENDDSDNTYYFYPEGQNDKKHDTVPAMLMIDITDADYLTGMSQEEIESNFDEFNSGISDTTTITSNKIVSSFKYPCEYVTGTNTTSGESRNIAMYVFFYNKKLYNVMMSTRDDNKHDYSSNLTNIINSLDIQKIVIIATMS</sequence>
<dbReference type="EMBL" id="QRNJ01000018">
    <property type="protein sequence ID" value="RHK39922.1"/>
    <property type="molecule type" value="Genomic_DNA"/>
</dbReference>
<organism evidence="1 2">
    <name type="scientific">Anaerobutyricum hallii</name>
    <dbReference type="NCBI Taxonomy" id="39488"/>
    <lineage>
        <taxon>Bacteria</taxon>
        <taxon>Bacillati</taxon>
        <taxon>Bacillota</taxon>
        <taxon>Clostridia</taxon>
        <taxon>Lachnospirales</taxon>
        <taxon>Lachnospiraceae</taxon>
        <taxon>Anaerobutyricum</taxon>
    </lineage>
</organism>
<name>A0A415G8C3_9FIRM</name>
<dbReference type="AlphaFoldDB" id="A0A415G8C3"/>
<protein>
    <submittedName>
        <fullName evidence="1">Uncharacterized protein</fullName>
    </submittedName>
</protein>
<dbReference type="RefSeq" id="WP_118314335.1">
    <property type="nucleotide sequence ID" value="NZ_QRNJ01000018.1"/>
</dbReference>
<reference evidence="1 2" key="1">
    <citation type="submission" date="2018-08" db="EMBL/GenBank/DDBJ databases">
        <title>A genome reference for cultivated species of the human gut microbiota.</title>
        <authorList>
            <person name="Zou Y."/>
            <person name="Xue W."/>
            <person name="Luo G."/>
        </authorList>
    </citation>
    <scope>NUCLEOTIDE SEQUENCE [LARGE SCALE GENOMIC DNA]</scope>
    <source>
        <strain evidence="1 2">AF45-14BH</strain>
    </source>
</reference>
<proteinExistence type="predicted"/>